<keyword evidence="3" id="KW-1185">Reference proteome</keyword>
<organism evidence="2 3">
    <name type="scientific">Protopolystoma xenopodis</name>
    <dbReference type="NCBI Taxonomy" id="117903"/>
    <lineage>
        <taxon>Eukaryota</taxon>
        <taxon>Metazoa</taxon>
        <taxon>Spiralia</taxon>
        <taxon>Lophotrochozoa</taxon>
        <taxon>Platyhelminthes</taxon>
        <taxon>Monogenea</taxon>
        <taxon>Polyopisthocotylea</taxon>
        <taxon>Polystomatidea</taxon>
        <taxon>Polystomatidae</taxon>
        <taxon>Protopolystoma</taxon>
    </lineage>
</organism>
<feature type="compositionally biased region" description="Acidic residues" evidence="1">
    <location>
        <begin position="1"/>
        <end position="14"/>
    </location>
</feature>
<feature type="compositionally biased region" description="Polar residues" evidence="1">
    <location>
        <begin position="15"/>
        <end position="26"/>
    </location>
</feature>
<feature type="region of interest" description="Disordered" evidence="1">
    <location>
        <begin position="1"/>
        <end position="30"/>
    </location>
</feature>
<dbReference type="Proteomes" id="UP000784294">
    <property type="component" value="Unassembled WGS sequence"/>
</dbReference>
<sequence>MAALIDDADYDAGETSENVSSPQSDAGNHDNYCRRRLWTSCTAAVWLDNKVVHATSSRVSDENLLSFLSSGLRQAERRFKAKWLQYIVVEPPSSGEIN</sequence>
<evidence type="ECO:0000256" key="1">
    <source>
        <dbReference type="SAM" id="MobiDB-lite"/>
    </source>
</evidence>
<name>A0A3S5C6F8_9PLAT</name>
<evidence type="ECO:0000313" key="3">
    <source>
        <dbReference type="Proteomes" id="UP000784294"/>
    </source>
</evidence>
<protein>
    <submittedName>
        <fullName evidence="2">Uncharacterized protein</fullName>
    </submittedName>
</protein>
<accession>A0A3S5C6F8</accession>
<dbReference type="EMBL" id="CAAALY010257884">
    <property type="protein sequence ID" value="VEL38420.1"/>
    <property type="molecule type" value="Genomic_DNA"/>
</dbReference>
<comment type="caution">
    <text evidence="2">The sequence shown here is derived from an EMBL/GenBank/DDBJ whole genome shotgun (WGS) entry which is preliminary data.</text>
</comment>
<reference evidence="2" key="1">
    <citation type="submission" date="2018-11" db="EMBL/GenBank/DDBJ databases">
        <authorList>
            <consortium name="Pathogen Informatics"/>
        </authorList>
    </citation>
    <scope>NUCLEOTIDE SEQUENCE</scope>
</reference>
<dbReference type="AlphaFoldDB" id="A0A3S5C6F8"/>
<proteinExistence type="predicted"/>
<gene>
    <name evidence="2" type="ORF">PXEA_LOCUS31860</name>
</gene>
<evidence type="ECO:0000313" key="2">
    <source>
        <dbReference type="EMBL" id="VEL38420.1"/>
    </source>
</evidence>